<protein>
    <submittedName>
        <fullName evidence="1">Nicotinate phosphoribosyltransferase</fullName>
    </submittedName>
</protein>
<dbReference type="STRING" id="1236971.JCM9152_3922"/>
<organism evidence="1 2">
    <name type="scientific">Halalkalibacter hemicellulosilyticusJCM 9152</name>
    <dbReference type="NCBI Taxonomy" id="1236971"/>
    <lineage>
        <taxon>Bacteria</taxon>
        <taxon>Bacillati</taxon>
        <taxon>Bacillota</taxon>
        <taxon>Bacilli</taxon>
        <taxon>Bacillales</taxon>
        <taxon>Bacillaceae</taxon>
        <taxon>Halalkalibacter</taxon>
    </lineage>
</organism>
<dbReference type="InterPro" id="IPR036068">
    <property type="entry name" value="Nicotinate_pribotase-like_C"/>
</dbReference>
<keyword evidence="1" id="KW-0808">Transferase</keyword>
<dbReference type="Gene3D" id="3.20.20.70">
    <property type="entry name" value="Aldolase class I"/>
    <property type="match status" value="1"/>
</dbReference>
<accession>W4QL73</accession>
<dbReference type="InterPro" id="IPR013785">
    <property type="entry name" value="Aldolase_TIM"/>
</dbReference>
<keyword evidence="2" id="KW-1185">Reference proteome</keyword>
<reference evidence="1" key="1">
    <citation type="journal article" date="2014" name="Genome Announc.">
        <title>Draft Genome Sequences of Three Alkaliphilic Bacillus Strains, Bacillus wakoensis JCM 9140T, Bacillus akibai JCM 9157T, and Bacillus hemicellulosilyticus JCM 9152T.</title>
        <authorList>
            <person name="Yuki M."/>
            <person name="Oshima K."/>
            <person name="Suda W."/>
            <person name="Oshida Y."/>
            <person name="Kitamura K."/>
            <person name="Iida T."/>
            <person name="Hattori M."/>
            <person name="Ohkuma M."/>
        </authorList>
    </citation>
    <scope>NUCLEOTIDE SEQUENCE [LARGE SCALE GENOMIC DNA]</scope>
    <source>
        <strain evidence="1">JCM 9152</strain>
    </source>
</reference>
<evidence type="ECO:0000313" key="2">
    <source>
        <dbReference type="Proteomes" id="UP000018895"/>
    </source>
</evidence>
<dbReference type="InterPro" id="IPR053190">
    <property type="entry name" value="NAPRTase-like"/>
</dbReference>
<dbReference type="SUPFAM" id="SSF51690">
    <property type="entry name" value="Nicotinate/Quinolinate PRTase C-terminal domain-like"/>
    <property type="match status" value="1"/>
</dbReference>
<name>W4QL73_9BACI</name>
<keyword evidence="1" id="KW-0328">Glycosyltransferase</keyword>
<gene>
    <name evidence="1" type="ORF">JCM9152_3922</name>
</gene>
<dbReference type="AlphaFoldDB" id="W4QL73"/>
<evidence type="ECO:0000313" key="1">
    <source>
        <dbReference type="EMBL" id="GAE32388.1"/>
    </source>
</evidence>
<comment type="caution">
    <text evidence="1">The sequence shown here is derived from an EMBL/GenBank/DDBJ whole genome shotgun (WGS) entry which is preliminary data.</text>
</comment>
<sequence>MGTMPHALIQLFEGDIVEATRAYKETYPEDDLMALVDYNNDVITDSLKVAREFGADLKGVRLIRLL</sequence>
<dbReference type="Proteomes" id="UP000018895">
    <property type="component" value="Unassembled WGS sequence"/>
</dbReference>
<dbReference type="GO" id="GO:0009435">
    <property type="term" value="P:NAD+ biosynthetic process"/>
    <property type="evidence" value="ECO:0007669"/>
    <property type="project" value="InterPro"/>
</dbReference>
<proteinExistence type="predicted"/>
<dbReference type="GO" id="GO:0016757">
    <property type="term" value="F:glycosyltransferase activity"/>
    <property type="evidence" value="ECO:0007669"/>
    <property type="project" value="UniProtKB-KW"/>
</dbReference>
<dbReference type="PANTHER" id="PTHR43202">
    <property type="entry name" value="NICOTINATE-NUCLEOTIDE PYROPHOSPHORYLASE"/>
    <property type="match status" value="1"/>
</dbReference>
<dbReference type="EMBL" id="BAUU01000035">
    <property type="protein sequence ID" value="GAE32388.1"/>
    <property type="molecule type" value="Genomic_DNA"/>
</dbReference>
<dbReference type="PANTHER" id="PTHR43202:SF1">
    <property type="entry name" value="NICOTINATE PHOSPHORIBOSYLTRANSFERASE"/>
    <property type="match status" value="1"/>
</dbReference>